<sequence>MVLPKPLHPVLHRFRDLSVAAHIGCRDSIPFLRHVVLPHSRGIRRRGGSVGCGAEALMIRAWFQWSACNHAAPPSYFKLTRALTLQGRVSDFKDRAPGLRALHQPVSIEERQRPPTARDDGGSKIEGKRRQPNAEMSYQIVHLQCDLGRGQGQTHANAPLALIPAPIGCSAEMSGGDTLLGDFPIPGRRQYFGSTTFTLILNELMSKKGGKLRVPISGVVPQSLGLKKASKRRNTFCKNKKQETTEIGTRNLPPMRVVTSTLQ</sequence>
<dbReference type="Proteomes" id="UP001558652">
    <property type="component" value="Unassembled WGS sequence"/>
</dbReference>
<evidence type="ECO:0000313" key="2">
    <source>
        <dbReference type="EMBL" id="KAL1110235.1"/>
    </source>
</evidence>
<feature type="compositionally biased region" description="Basic and acidic residues" evidence="1">
    <location>
        <begin position="108"/>
        <end position="129"/>
    </location>
</feature>
<reference evidence="2 3" key="1">
    <citation type="submission" date="2024-07" db="EMBL/GenBank/DDBJ databases">
        <title>Chromosome-level genome assembly of the water stick insect Ranatra chinensis (Heteroptera: Nepidae).</title>
        <authorList>
            <person name="Liu X."/>
        </authorList>
    </citation>
    <scope>NUCLEOTIDE SEQUENCE [LARGE SCALE GENOMIC DNA]</scope>
    <source>
        <strain evidence="2">Cailab_2021Rc</strain>
        <tissue evidence="2">Muscle</tissue>
    </source>
</reference>
<comment type="caution">
    <text evidence="2">The sequence shown here is derived from an EMBL/GenBank/DDBJ whole genome shotgun (WGS) entry which is preliminary data.</text>
</comment>
<dbReference type="AlphaFoldDB" id="A0ABD0XUS9"/>
<keyword evidence="3" id="KW-1185">Reference proteome</keyword>
<dbReference type="EMBL" id="JBFDAA010000023">
    <property type="protein sequence ID" value="KAL1110235.1"/>
    <property type="molecule type" value="Genomic_DNA"/>
</dbReference>
<organism evidence="2 3">
    <name type="scientific">Ranatra chinensis</name>
    <dbReference type="NCBI Taxonomy" id="642074"/>
    <lineage>
        <taxon>Eukaryota</taxon>
        <taxon>Metazoa</taxon>
        <taxon>Ecdysozoa</taxon>
        <taxon>Arthropoda</taxon>
        <taxon>Hexapoda</taxon>
        <taxon>Insecta</taxon>
        <taxon>Pterygota</taxon>
        <taxon>Neoptera</taxon>
        <taxon>Paraneoptera</taxon>
        <taxon>Hemiptera</taxon>
        <taxon>Heteroptera</taxon>
        <taxon>Panheteroptera</taxon>
        <taxon>Nepomorpha</taxon>
        <taxon>Nepidae</taxon>
        <taxon>Ranatrinae</taxon>
        <taxon>Ranatra</taxon>
    </lineage>
</organism>
<feature type="region of interest" description="Disordered" evidence="1">
    <location>
        <begin position="101"/>
        <end position="133"/>
    </location>
</feature>
<name>A0ABD0XUS9_9HEMI</name>
<proteinExistence type="predicted"/>
<evidence type="ECO:0000313" key="3">
    <source>
        <dbReference type="Proteomes" id="UP001558652"/>
    </source>
</evidence>
<accession>A0ABD0XUS9</accession>
<evidence type="ECO:0000256" key="1">
    <source>
        <dbReference type="SAM" id="MobiDB-lite"/>
    </source>
</evidence>
<gene>
    <name evidence="2" type="ORF">AAG570_008312</name>
</gene>
<protein>
    <submittedName>
        <fullName evidence="2">Uncharacterized protein</fullName>
    </submittedName>
</protein>